<proteinExistence type="predicted"/>
<evidence type="ECO:0000313" key="2">
    <source>
        <dbReference type="WBParaSite" id="PgE163_g001_t01"/>
    </source>
</evidence>
<evidence type="ECO:0000313" key="1">
    <source>
        <dbReference type="Proteomes" id="UP000887569"/>
    </source>
</evidence>
<reference evidence="2 3" key="1">
    <citation type="submission" date="2022-11" db="UniProtKB">
        <authorList>
            <consortium name="WormBaseParasite"/>
        </authorList>
    </citation>
    <scope>IDENTIFICATION</scope>
</reference>
<accession>A0A915A1I7</accession>
<protein>
    <submittedName>
        <fullName evidence="2 3">Uncharacterized protein</fullName>
    </submittedName>
</protein>
<name>A0A915A1I7_PARUN</name>
<dbReference type="Proteomes" id="UP000887569">
    <property type="component" value="Unplaced"/>
</dbReference>
<dbReference type="AlphaFoldDB" id="A0A915A1I7"/>
<organism evidence="1 2">
    <name type="scientific">Parascaris univalens</name>
    <name type="common">Nematode worm</name>
    <dbReference type="NCBI Taxonomy" id="6257"/>
    <lineage>
        <taxon>Eukaryota</taxon>
        <taxon>Metazoa</taxon>
        <taxon>Ecdysozoa</taxon>
        <taxon>Nematoda</taxon>
        <taxon>Chromadorea</taxon>
        <taxon>Rhabditida</taxon>
        <taxon>Spirurina</taxon>
        <taxon>Ascaridomorpha</taxon>
        <taxon>Ascaridoidea</taxon>
        <taxon>Ascarididae</taxon>
        <taxon>Parascaris</taxon>
    </lineage>
</organism>
<keyword evidence="1" id="KW-1185">Reference proteome</keyword>
<dbReference type="WBParaSite" id="PgE163_g001_t01">
    <property type="protein sequence ID" value="PgE163_g001_t01"/>
    <property type="gene ID" value="PgE163_g001"/>
</dbReference>
<evidence type="ECO:0000313" key="3">
    <source>
        <dbReference type="WBParaSite" id="PgE163_g001_t02"/>
    </source>
</evidence>
<dbReference type="WBParaSite" id="PgE163_g001_t02">
    <property type="protein sequence ID" value="PgE163_g001_t02"/>
    <property type="gene ID" value="PgE163_g001"/>
</dbReference>
<sequence length="61" mass="7124">MDILTQFFSPCNGKCCVYALGYTELAYEKDIFYNDKTRSYACDVDMVTVTTCWQDELLKMK</sequence>